<feature type="chain" id="PRO_5007569438" description="Peptidase C1A papain C-terminal domain-containing protein" evidence="2">
    <location>
        <begin position="27"/>
        <end position="400"/>
    </location>
</feature>
<name>A0A150T1E1_SORCE</name>
<keyword evidence="2" id="KW-0732">Signal</keyword>
<protein>
    <recommendedName>
        <fullName evidence="3">Peptidase C1A papain C-terminal domain-containing protein</fullName>
    </recommendedName>
</protein>
<organism evidence="4 5">
    <name type="scientific">Sorangium cellulosum</name>
    <name type="common">Polyangium cellulosum</name>
    <dbReference type="NCBI Taxonomy" id="56"/>
    <lineage>
        <taxon>Bacteria</taxon>
        <taxon>Pseudomonadati</taxon>
        <taxon>Myxococcota</taxon>
        <taxon>Polyangia</taxon>
        <taxon>Polyangiales</taxon>
        <taxon>Polyangiaceae</taxon>
        <taxon>Sorangium</taxon>
    </lineage>
</organism>
<dbReference type="GO" id="GO:0006508">
    <property type="term" value="P:proteolysis"/>
    <property type="evidence" value="ECO:0007669"/>
    <property type="project" value="InterPro"/>
</dbReference>
<sequence>MKQNSRRSLISQLIFMTLASSGEALADDARGYVDPHEVSDMRVERATYLRYAERYATAAEDYGSMAIGYAGQAFGPGWPFSAWPLAPQLQTRDLLVYMPYIGAERDQGSCGNCYAWAVTGAMEMARSLHDNASPNNRLSIQYYNSCHVQTDPLEPRSACCGGHPDELADWYNDLSGSQKVAIPWDNARWADKDLLCESLHRTNIECDNLDTMSVRYPISTISARRIETGLLDPAVGGNVAIARIKNAIDNNKPVITTIQFSTRDQYRKFVYWWNYKSESDVLDLDTEHPCEVAETEVPFGHTMLTVGYGHDARGGYWNVLNSFGTTPDRPNGTLRLRMNMDYQCKMLNRGGREFMTLDVQFGDSPPSKNFLFSLPTDVGASRRLEPEHVSREPGRVALLH</sequence>
<evidence type="ECO:0000259" key="3">
    <source>
        <dbReference type="Pfam" id="PF00112"/>
    </source>
</evidence>
<dbReference type="Pfam" id="PF00112">
    <property type="entry name" value="Peptidase_C1"/>
    <property type="match status" value="1"/>
</dbReference>
<dbReference type="InterPro" id="IPR038765">
    <property type="entry name" value="Papain-like_cys_pep_sf"/>
</dbReference>
<evidence type="ECO:0000313" key="4">
    <source>
        <dbReference type="EMBL" id="KYF97798.1"/>
    </source>
</evidence>
<dbReference type="SUPFAM" id="SSF54001">
    <property type="entry name" value="Cysteine proteinases"/>
    <property type="match status" value="1"/>
</dbReference>
<comment type="caution">
    <text evidence="4">The sequence shown here is derived from an EMBL/GenBank/DDBJ whole genome shotgun (WGS) entry which is preliminary data.</text>
</comment>
<dbReference type="EMBL" id="JEMC01001358">
    <property type="protein sequence ID" value="KYF97798.1"/>
    <property type="molecule type" value="Genomic_DNA"/>
</dbReference>
<dbReference type="Proteomes" id="UP000075515">
    <property type="component" value="Unassembled WGS sequence"/>
</dbReference>
<accession>A0A150T1E1</accession>
<feature type="domain" description="Peptidase C1A papain C-terminal" evidence="3">
    <location>
        <begin position="101"/>
        <end position="347"/>
    </location>
</feature>
<dbReference type="PANTHER" id="PTHR12411">
    <property type="entry name" value="CYSTEINE PROTEASE FAMILY C1-RELATED"/>
    <property type="match status" value="1"/>
</dbReference>
<gene>
    <name evidence="4" type="ORF">BE18_38705</name>
</gene>
<evidence type="ECO:0000256" key="2">
    <source>
        <dbReference type="SAM" id="SignalP"/>
    </source>
</evidence>
<reference evidence="4 5" key="1">
    <citation type="submission" date="2014-02" db="EMBL/GenBank/DDBJ databases">
        <title>The small core and large imbalanced accessory genome model reveals a collaborative survival strategy of Sorangium cellulosum strains in nature.</title>
        <authorList>
            <person name="Han K."/>
            <person name="Peng R."/>
            <person name="Blom J."/>
            <person name="Li Y.-Z."/>
        </authorList>
    </citation>
    <scope>NUCLEOTIDE SEQUENCE [LARGE SCALE GENOMIC DNA]</scope>
    <source>
        <strain evidence="4 5">So0149</strain>
    </source>
</reference>
<dbReference type="AlphaFoldDB" id="A0A150T1E1"/>
<comment type="similarity">
    <text evidence="1">Belongs to the peptidase C1 family.</text>
</comment>
<dbReference type="InterPro" id="IPR000169">
    <property type="entry name" value="Pept_cys_AS"/>
</dbReference>
<evidence type="ECO:0000256" key="1">
    <source>
        <dbReference type="ARBA" id="ARBA00008455"/>
    </source>
</evidence>
<proteinExistence type="inferred from homology"/>
<dbReference type="PROSITE" id="PS00139">
    <property type="entry name" value="THIOL_PROTEASE_CYS"/>
    <property type="match status" value="1"/>
</dbReference>
<evidence type="ECO:0000313" key="5">
    <source>
        <dbReference type="Proteomes" id="UP000075515"/>
    </source>
</evidence>
<dbReference type="Gene3D" id="3.90.70.10">
    <property type="entry name" value="Cysteine proteinases"/>
    <property type="match status" value="1"/>
</dbReference>
<feature type="signal peptide" evidence="2">
    <location>
        <begin position="1"/>
        <end position="26"/>
    </location>
</feature>
<dbReference type="PRINTS" id="PR00705">
    <property type="entry name" value="PAPAIN"/>
</dbReference>
<dbReference type="GO" id="GO:0008234">
    <property type="term" value="F:cysteine-type peptidase activity"/>
    <property type="evidence" value="ECO:0007669"/>
    <property type="project" value="InterPro"/>
</dbReference>
<dbReference type="InterPro" id="IPR000668">
    <property type="entry name" value="Peptidase_C1A_C"/>
</dbReference>
<dbReference type="InterPro" id="IPR013128">
    <property type="entry name" value="Peptidase_C1A"/>
</dbReference>